<evidence type="ECO:0000256" key="2">
    <source>
        <dbReference type="ARBA" id="ARBA00010510"/>
    </source>
</evidence>
<keyword evidence="8" id="KW-0406">Ion transport</keyword>
<dbReference type="FunFam" id="2.40.160.10:FF:000005">
    <property type="entry name" value="mitochondrial import receptor subunit TOM40 homolog"/>
    <property type="match status" value="1"/>
</dbReference>
<dbReference type="GO" id="GO:0005741">
    <property type="term" value="C:mitochondrial outer membrane"/>
    <property type="evidence" value="ECO:0007669"/>
    <property type="project" value="UniProtKB-SubCell"/>
</dbReference>
<dbReference type="GO" id="GO:0008320">
    <property type="term" value="F:protein transmembrane transporter activity"/>
    <property type="evidence" value="ECO:0007669"/>
    <property type="project" value="InterPro"/>
</dbReference>
<keyword evidence="7" id="KW-0653">Protein transport</keyword>
<sequence length="333" mass="35284">MGNVHAGSAAAPPPPMGFAPAPPSSAESDKDVTSLGPPAEAGDSLPYPGTMEELHKKCKDIFPTNFEGAKLMLNKALSSHFQISHTINMSSMMPSGYRFGATYVGTKQISQTETFPVLVGDIDPSGNLNANIIHQLTQRIRGKVATQVQRSKFTAVQMTADYRGDSYSASVTLGNPDVLNNSGLMVLHYLQSVTSNLALGGELIYQQGPGIPGGYVSIASAAGRYTVGDSIISGTLGLAGCHLCFYQKASQQLQVGAELEVNSRMQEAIGTIAYQVDLPKADLVFRGSIDSNWCIGAVLEKRLQPLPLTFALSGMLNQSKNQFRLGCGLIIGG</sequence>
<evidence type="ECO:0000256" key="8">
    <source>
        <dbReference type="ARBA" id="ARBA00023114"/>
    </source>
</evidence>
<keyword evidence="9" id="KW-0496">Mitochondrion</keyword>
<evidence type="ECO:0000256" key="7">
    <source>
        <dbReference type="ARBA" id="ARBA00022927"/>
    </source>
</evidence>
<reference evidence="12 13" key="1">
    <citation type="submission" date="2020-02" db="EMBL/GenBank/DDBJ databases">
        <authorList>
            <person name="Ferguson B K."/>
        </authorList>
    </citation>
    <scope>NUCLEOTIDE SEQUENCE [LARGE SCALE GENOMIC DNA]</scope>
</reference>
<dbReference type="AlphaFoldDB" id="A0A6H5IUX2"/>
<dbReference type="OrthoDB" id="19656at2759"/>
<evidence type="ECO:0000256" key="10">
    <source>
        <dbReference type="ARBA" id="ARBA00023136"/>
    </source>
</evidence>
<dbReference type="GO" id="GO:0046930">
    <property type="term" value="C:pore complex"/>
    <property type="evidence" value="ECO:0007669"/>
    <property type="project" value="UniProtKB-KW"/>
</dbReference>
<keyword evidence="3" id="KW-0813">Transport</keyword>
<feature type="compositionally biased region" description="Low complexity" evidence="11">
    <location>
        <begin position="1"/>
        <end position="10"/>
    </location>
</feature>
<evidence type="ECO:0000313" key="12">
    <source>
        <dbReference type="EMBL" id="CAB0039497.1"/>
    </source>
</evidence>
<evidence type="ECO:0000256" key="4">
    <source>
        <dbReference type="ARBA" id="ARBA00022452"/>
    </source>
</evidence>
<evidence type="ECO:0000256" key="5">
    <source>
        <dbReference type="ARBA" id="ARBA00022692"/>
    </source>
</evidence>
<evidence type="ECO:0000256" key="11">
    <source>
        <dbReference type="SAM" id="MobiDB-lite"/>
    </source>
</evidence>
<evidence type="ECO:0000313" key="13">
    <source>
        <dbReference type="Proteomes" id="UP000479190"/>
    </source>
</evidence>
<accession>A0A6H5IUX2</accession>
<protein>
    <submittedName>
        <fullName evidence="12">Uncharacterized protein</fullName>
    </submittedName>
</protein>
<dbReference type="Proteomes" id="UP000479190">
    <property type="component" value="Unassembled WGS sequence"/>
</dbReference>
<keyword evidence="4" id="KW-1134">Transmembrane beta strand</keyword>
<dbReference type="GO" id="GO:0030150">
    <property type="term" value="P:protein import into mitochondrial matrix"/>
    <property type="evidence" value="ECO:0007669"/>
    <property type="project" value="InterPro"/>
</dbReference>
<dbReference type="GO" id="GO:0015288">
    <property type="term" value="F:porin activity"/>
    <property type="evidence" value="ECO:0007669"/>
    <property type="project" value="UniProtKB-KW"/>
</dbReference>
<keyword evidence="8" id="KW-0626">Porin</keyword>
<keyword evidence="6" id="KW-1000">Mitochondrion outer membrane</keyword>
<evidence type="ECO:0000256" key="6">
    <source>
        <dbReference type="ARBA" id="ARBA00022787"/>
    </source>
</evidence>
<dbReference type="InterPro" id="IPR037930">
    <property type="entry name" value="Tom40"/>
</dbReference>
<feature type="compositionally biased region" description="Pro residues" evidence="11">
    <location>
        <begin position="11"/>
        <end position="23"/>
    </location>
</feature>
<dbReference type="Pfam" id="PF01459">
    <property type="entry name" value="Porin_3"/>
    <property type="match status" value="1"/>
</dbReference>
<dbReference type="PANTHER" id="PTHR10802">
    <property type="entry name" value="MITOCHONDRIAL IMPORT RECEPTOR SUBUNIT TOM40"/>
    <property type="match status" value="1"/>
</dbReference>
<dbReference type="InterPro" id="IPR023614">
    <property type="entry name" value="Porin_dom_sf"/>
</dbReference>
<comment type="subcellular location">
    <subcellularLocation>
        <location evidence="1">Mitochondrion outer membrane</location>
        <topology evidence="1">Multi-pass membrane protein</topology>
    </subcellularLocation>
</comment>
<name>A0A6H5IUX2_9HYME</name>
<dbReference type="Gene3D" id="2.40.160.10">
    <property type="entry name" value="Porin"/>
    <property type="match status" value="1"/>
</dbReference>
<evidence type="ECO:0000256" key="9">
    <source>
        <dbReference type="ARBA" id="ARBA00023128"/>
    </source>
</evidence>
<dbReference type="CDD" id="cd07305">
    <property type="entry name" value="Porin3_Tom40"/>
    <property type="match status" value="1"/>
</dbReference>
<organism evidence="12 13">
    <name type="scientific">Trichogramma brassicae</name>
    <dbReference type="NCBI Taxonomy" id="86971"/>
    <lineage>
        <taxon>Eukaryota</taxon>
        <taxon>Metazoa</taxon>
        <taxon>Ecdysozoa</taxon>
        <taxon>Arthropoda</taxon>
        <taxon>Hexapoda</taxon>
        <taxon>Insecta</taxon>
        <taxon>Pterygota</taxon>
        <taxon>Neoptera</taxon>
        <taxon>Endopterygota</taxon>
        <taxon>Hymenoptera</taxon>
        <taxon>Apocrita</taxon>
        <taxon>Proctotrupomorpha</taxon>
        <taxon>Chalcidoidea</taxon>
        <taxon>Trichogrammatidae</taxon>
        <taxon>Trichogramma</taxon>
    </lineage>
</organism>
<keyword evidence="5" id="KW-0812">Transmembrane</keyword>
<keyword evidence="13" id="KW-1185">Reference proteome</keyword>
<gene>
    <name evidence="12" type="ORF">TBRA_LOCUS11238</name>
</gene>
<evidence type="ECO:0000256" key="1">
    <source>
        <dbReference type="ARBA" id="ARBA00004374"/>
    </source>
</evidence>
<feature type="region of interest" description="Disordered" evidence="11">
    <location>
        <begin position="1"/>
        <end position="50"/>
    </location>
</feature>
<proteinExistence type="inferred from homology"/>
<dbReference type="EMBL" id="CADCXV010000963">
    <property type="protein sequence ID" value="CAB0039497.1"/>
    <property type="molecule type" value="Genomic_DNA"/>
</dbReference>
<evidence type="ECO:0000256" key="3">
    <source>
        <dbReference type="ARBA" id="ARBA00022448"/>
    </source>
</evidence>
<comment type="similarity">
    <text evidence="2">Belongs to the Tom40 family.</text>
</comment>
<dbReference type="InterPro" id="IPR027246">
    <property type="entry name" value="Porin_Euk/Tom40"/>
</dbReference>
<keyword evidence="10" id="KW-0472">Membrane</keyword>